<feature type="domain" description="AMMECR1" evidence="1">
    <location>
        <begin position="15"/>
        <end position="199"/>
    </location>
</feature>
<dbReference type="eggNOG" id="COG2078">
    <property type="taxonomic scope" value="Bacteria"/>
</dbReference>
<evidence type="ECO:0000313" key="3">
    <source>
        <dbReference type="Proteomes" id="UP000023775"/>
    </source>
</evidence>
<dbReference type="Gene3D" id="3.30.700.20">
    <property type="entry name" value="Hypothetical protein ph0010, domain 1"/>
    <property type="match status" value="1"/>
</dbReference>
<dbReference type="PATRIC" id="fig|1268237.3.peg.3501"/>
<organism evidence="2 3">
    <name type="scientific">Aeromonas diversa CDC 2478-85</name>
    <dbReference type="NCBI Taxonomy" id="1268237"/>
    <lineage>
        <taxon>Bacteria</taxon>
        <taxon>Pseudomonadati</taxon>
        <taxon>Pseudomonadota</taxon>
        <taxon>Gammaproteobacteria</taxon>
        <taxon>Aeromonadales</taxon>
        <taxon>Aeromonadaceae</taxon>
        <taxon>Aeromonas</taxon>
    </lineage>
</organism>
<dbReference type="AlphaFoldDB" id="N9VFW6"/>
<dbReference type="InterPro" id="IPR027623">
    <property type="entry name" value="AmmeMemoSam_A"/>
</dbReference>
<dbReference type="InterPro" id="IPR002733">
    <property type="entry name" value="AMMECR1_domain"/>
</dbReference>
<dbReference type="EMBL" id="APVG01000069">
    <property type="protein sequence ID" value="ENY70528.1"/>
    <property type="molecule type" value="Genomic_DNA"/>
</dbReference>
<dbReference type="Proteomes" id="UP000023775">
    <property type="component" value="Unassembled WGS sequence"/>
</dbReference>
<dbReference type="InterPro" id="IPR027485">
    <property type="entry name" value="AMMECR1_N"/>
</dbReference>
<reference evidence="2 3" key="1">
    <citation type="journal article" date="2013" name="Genome Announc.">
        <title>Draft Genome Sequence of the Aeromonas diversa Type Strain.</title>
        <authorList>
            <person name="Farfan M."/>
            <person name="Spataro N."/>
            <person name="Sanglas A."/>
            <person name="Albarral V."/>
            <person name="Loren J.G."/>
            <person name="Bosch E."/>
            <person name="Fuste M.C."/>
        </authorList>
    </citation>
    <scope>NUCLEOTIDE SEQUENCE [LARGE SCALE GENOMIC DNA]</scope>
    <source>
        <strain evidence="2 3">2478-85</strain>
    </source>
</reference>
<gene>
    <name evidence="2" type="ORF">G114_17841</name>
</gene>
<dbReference type="PROSITE" id="PS51112">
    <property type="entry name" value="AMMECR1"/>
    <property type="match status" value="1"/>
</dbReference>
<sequence length="199" mass="21409">MAASDSIELPELSPEAERALLRIARLSIASRWQASASEALSQAISAMPLAGNELACFVTLHKAGRLRGCIGCLTPQGPLCEALPRFARLAAFDDPRFSPLAESELSILSVSISLLGPLVPLEVTGRAELLATLRPGLDGLWLTGGGRKATFLPAVWRELPEPEVFLDNLLHKGGWPAGGWPAQMSVWRYRVREFGELGG</sequence>
<dbReference type="PANTHER" id="PTHR13016:SF0">
    <property type="entry name" value="AMME SYNDROME CANDIDATE GENE 1 PROTEIN"/>
    <property type="match status" value="1"/>
</dbReference>
<proteinExistence type="predicted"/>
<dbReference type="Gene3D" id="3.30.1490.150">
    <property type="entry name" value="Hypothetical protein ph0010, domain 2"/>
    <property type="match status" value="1"/>
</dbReference>
<protein>
    <submittedName>
        <fullName evidence="2">AMMECR1 domain-containing protein</fullName>
    </submittedName>
</protein>
<dbReference type="InterPro" id="IPR023473">
    <property type="entry name" value="AMMECR1"/>
</dbReference>
<accession>N9VFW6</accession>
<dbReference type="NCBIfam" id="TIGR04335">
    <property type="entry name" value="AmmeMemoSam_A"/>
    <property type="match status" value="1"/>
</dbReference>
<comment type="caution">
    <text evidence="2">The sequence shown here is derived from an EMBL/GenBank/DDBJ whole genome shotgun (WGS) entry which is preliminary data.</text>
</comment>
<dbReference type="RefSeq" id="WP_005361431.1">
    <property type="nucleotide sequence ID" value="NZ_APVG01000069.1"/>
</dbReference>
<dbReference type="Pfam" id="PF01871">
    <property type="entry name" value="AMMECR1"/>
    <property type="match status" value="1"/>
</dbReference>
<dbReference type="PANTHER" id="PTHR13016">
    <property type="entry name" value="AMMECR1 HOMOLOG"/>
    <property type="match status" value="1"/>
</dbReference>
<name>N9VFW6_9GAMM</name>
<evidence type="ECO:0000259" key="1">
    <source>
        <dbReference type="PROSITE" id="PS51112"/>
    </source>
</evidence>
<dbReference type="InterPro" id="IPR036071">
    <property type="entry name" value="AMMECR1_dom_sf"/>
</dbReference>
<dbReference type="NCBIfam" id="TIGR00296">
    <property type="entry name" value="TIGR00296 family protein"/>
    <property type="match status" value="1"/>
</dbReference>
<keyword evidence="3" id="KW-1185">Reference proteome</keyword>
<evidence type="ECO:0000313" key="2">
    <source>
        <dbReference type="EMBL" id="ENY70528.1"/>
    </source>
</evidence>
<dbReference type="OrthoDB" id="9782820at2"/>
<dbReference type="SUPFAM" id="SSF143447">
    <property type="entry name" value="AMMECR1-like"/>
    <property type="match status" value="1"/>
</dbReference>